<feature type="transmembrane region" description="Helical" evidence="3">
    <location>
        <begin position="6"/>
        <end position="27"/>
    </location>
</feature>
<feature type="region of interest" description="Disordered" evidence="2">
    <location>
        <begin position="314"/>
        <end position="342"/>
    </location>
</feature>
<evidence type="ECO:0000256" key="2">
    <source>
        <dbReference type="SAM" id="MobiDB-lite"/>
    </source>
</evidence>
<protein>
    <submittedName>
        <fullName evidence="4">Uncharacterized protein</fullName>
    </submittedName>
</protein>
<comment type="caution">
    <text evidence="4">The sequence shown here is derived from an EMBL/GenBank/DDBJ whole genome shotgun (WGS) entry which is preliminary data.</text>
</comment>
<name>A0A7W9G919_9ACTN</name>
<feature type="transmembrane region" description="Helical" evidence="3">
    <location>
        <begin position="122"/>
        <end position="144"/>
    </location>
</feature>
<gene>
    <name evidence="4" type="ORF">HD596_006134</name>
</gene>
<feature type="transmembrane region" description="Helical" evidence="3">
    <location>
        <begin position="89"/>
        <end position="107"/>
    </location>
</feature>
<keyword evidence="3" id="KW-1133">Transmembrane helix</keyword>
<proteinExistence type="predicted"/>
<evidence type="ECO:0000256" key="1">
    <source>
        <dbReference type="SAM" id="Coils"/>
    </source>
</evidence>
<evidence type="ECO:0000256" key="3">
    <source>
        <dbReference type="SAM" id="Phobius"/>
    </source>
</evidence>
<feature type="transmembrane region" description="Helical" evidence="3">
    <location>
        <begin position="59"/>
        <end position="77"/>
    </location>
</feature>
<evidence type="ECO:0000313" key="4">
    <source>
        <dbReference type="EMBL" id="MBB5779378.1"/>
    </source>
</evidence>
<accession>A0A7W9G919</accession>
<keyword evidence="3" id="KW-0472">Membrane</keyword>
<evidence type="ECO:0000313" key="5">
    <source>
        <dbReference type="Proteomes" id="UP000579153"/>
    </source>
</evidence>
<reference evidence="4 5" key="1">
    <citation type="submission" date="2020-08" db="EMBL/GenBank/DDBJ databases">
        <title>Sequencing the genomes of 1000 actinobacteria strains.</title>
        <authorList>
            <person name="Klenk H.-P."/>
        </authorList>
    </citation>
    <scope>NUCLEOTIDE SEQUENCE [LARGE SCALE GENOMIC DNA]</scope>
    <source>
        <strain evidence="4 5">DSM 45507</strain>
    </source>
</reference>
<keyword evidence="5" id="KW-1185">Reference proteome</keyword>
<organism evidence="4 5">
    <name type="scientific">Nonomuraea jabiensis</name>
    <dbReference type="NCBI Taxonomy" id="882448"/>
    <lineage>
        <taxon>Bacteria</taxon>
        <taxon>Bacillati</taxon>
        <taxon>Actinomycetota</taxon>
        <taxon>Actinomycetes</taxon>
        <taxon>Streptosporangiales</taxon>
        <taxon>Streptosporangiaceae</taxon>
        <taxon>Nonomuraea</taxon>
    </lineage>
</organism>
<dbReference type="RefSeq" id="WP_185072689.1">
    <property type="nucleotide sequence ID" value="NZ_JACHMB010000001.1"/>
</dbReference>
<keyword evidence="3" id="KW-0812">Transmembrane</keyword>
<dbReference type="AlphaFoldDB" id="A0A7W9G919"/>
<dbReference type="Proteomes" id="UP000579153">
    <property type="component" value="Unassembled WGS sequence"/>
</dbReference>
<dbReference type="EMBL" id="JACHMB010000001">
    <property type="protein sequence ID" value="MBB5779378.1"/>
    <property type="molecule type" value="Genomic_DNA"/>
</dbReference>
<keyword evidence="1" id="KW-0175">Coiled coil</keyword>
<sequence>MTLIDIMLVVIASLWILTIASVGIGTWTHDGWGCLGFVVFVASIPAAILWAGVSYTTCIILWLFLLAVLTALIARLVEVRGRKKSRRGDTRVLASLGSALLAVVLWLREYGGTSWNWAIKHWAWILVSVAVLALAALCWFLLVLQKRRALEAARQAHAVYLSSIQQERDAQALREQDARRREEHERHRLLREHELEESDRKREREREELDRKREREREEARQDREYWQQYREIASQLDDKWSLVMRARDAATACPKEELIARTDDFLTQLYRKSAGMIGQPVRLQDVAGNDQTQLAEALFTSLRLHRQGYVKVHSPHLPDSARPYLTSEDNPDRHARSTLGSQPILPRIDVREDEMPILEPYHKTPPTRPAQADKSVFRRHLTRNNSGHPHASCRTLWCEHISVTEKGVALLVQYRDNSATQFIEEMIVQGDNFSNIGAGANIQNRINKSTLTTSVGSARDLAGEETAAALMRLSEIIEAAGSEEATERFNRLTEELDRPRPEKGVLKLFWQGITEALPGVSGLIEIGEKLAKLFV</sequence>
<feature type="transmembrane region" description="Helical" evidence="3">
    <location>
        <begin position="34"/>
        <end position="53"/>
    </location>
</feature>
<dbReference type="SUPFAM" id="SSF103473">
    <property type="entry name" value="MFS general substrate transporter"/>
    <property type="match status" value="1"/>
</dbReference>
<dbReference type="InterPro" id="IPR036259">
    <property type="entry name" value="MFS_trans_sf"/>
</dbReference>
<feature type="coiled-coil region" evidence="1">
    <location>
        <begin position="195"/>
        <end position="226"/>
    </location>
</feature>